<dbReference type="AlphaFoldDB" id="A0A5A9XEN6"/>
<keyword evidence="4" id="KW-1185">Reference proteome</keyword>
<evidence type="ECO:0000256" key="1">
    <source>
        <dbReference type="SAM" id="MobiDB-lite"/>
    </source>
</evidence>
<evidence type="ECO:0000313" key="3">
    <source>
        <dbReference type="EMBL" id="KAA0891324.1"/>
    </source>
</evidence>
<feature type="compositionally biased region" description="Polar residues" evidence="1">
    <location>
        <begin position="91"/>
        <end position="102"/>
    </location>
</feature>
<feature type="signal peptide" evidence="2">
    <location>
        <begin position="1"/>
        <end position="20"/>
    </location>
</feature>
<sequence length="102" mass="11563">MKRIVAIWSLMLGCAQPVWAGHGTIHETDTEIVIEYSGDANDKAGDQEKKTPPGSTEQTEELRTGTRRQEKLEKRQEKVQEKVQERRRTPRTSGQPSSVESE</sequence>
<evidence type="ECO:0000313" key="4">
    <source>
        <dbReference type="Proteomes" id="UP000324298"/>
    </source>
</evidence>
<keyword evidence="2" id="KW-0732">Signal</keyword>
<dbReference type="EMBL" id="SRSD01000006">
    <property type="protein sequence ID" value="KAA0891324.1"/>
    <property type="molecule type" value="Genomic_DNA"/>
</dbReference>
<accession>A0A5A9XEN6</accession>
<comment type="caution">
    <text evidence="3">The sequence shown here is derived from an EMBL/GenBank/DDBJ whole genome shotgun (WGS) entry which is preliminary data.</text>
</comment>
<gene>
    <name evidence="3" type="ORF">ET418_11105</name>
</gene>
<protein>
    <submittedName>
        <fullName evidence="3">Uncharacterized protein</fullName>
    </submittedName>
</protein>
<dbReference type="OrthoDB" id="10011841at2"/>
<name>A0A5A9XEN6_9BACT</name>
<dbReference type="Proteomes" id="UP000324298">
    <property type="component" value="Unassembled WGS sequence"/>
</dbReference>
<organism evidence="3 4">
    <name type="scientific">Oryzomonas rubra</name>
    <dbReference type="NCBI Taxonomy" id="2509454"/>
    <lineage>
        <taxon>Bacteria</taxon>
        <taxon>Pseudomonadati</taxon>
        <taxon>Thermodesulfobacteriota</taxon>
        <taxon>Desulfuromonadia</taxon>
        <taxon>Geobacterales</taxon>
        <taxon>Geobacteraceae</taxon>
        <taxon>Oryzomonas</taxon>
    </lineage>
</organism>
<feature type="region of interest" description="Disordered" evidence="1">
    <location>
        <begin position="36"/>
        <end position="102"/>
    </location>
</feature>
<feature type="chain" id="PRO_5023016196" evidence="2">
    <location>
        <begin position="21"/>
        <end position="102"/>
    </location>
</feature>
<evidence type="ECO:0000256" key="2">
    <source>
        <dbReference type="SAM" id="SignalP"/>
    </source>
</evidence>
<dbReference type="RefSeq" id="WP_149307687.1">
    <property type="nucleotide sequence ID" value="NZ_SRSD01000006.1"/>
</dbReference>
<reference evidence="3 4" key="1">
    <citation type="submission" date="2019-04" db="EMBL/GenBank/DDBJ databases">
        <title>Geobacter ruber sp. nov., ferric-reducing bacteria isolated from paddy soil.</title>
        <authorList>
            <person name="Xu Z."/>
            <person name="Masuda Y."/>
            <person name="Itoh H."/>
            <person name="Senoo K."/>
        </authorList>
    </citation>
    <scope>NUCLEOTIDE SEQUENCE [LARGE SCALE GENOMIC DNA]</scope>
    <source>
        <strain evidence="3 4">Red88</strain>
    </source>
</reference>
<feature type="compositionally biased region" description="Basic and acidic residues" evidence="1">
    <location>
        <begin position="40"/>
        <end position="51"/>
    </location>
</feature>
<feature type="compositionally biased region" description="Basic and acidic residues" evidence="1">
    <location>
        <begin position="60"/>
        <end position="87"/>
    </location>
</feature>
<proteinExistence type="predicted"/>